<evidence type="ECO:0000313" key="1">
    <source>
        <dbReference type="EMBL" id="RVQ66421.1"/>
    </source>
</evidence>
<organism evidence="1 2">
    <name type="scientific">Croceicoccus ponticola</name>
    <dbReference type="NCBI Taxonomy" id="2217664"/>
    <lineage>
        <taxon>Bacteria</taxon>
        <taxon>Pseudomonadati</taxon>
        <taxon>Pseudomonadota</taxon>
        <taxon>Alphaproteobacteria</taxon>
        <taxon>Sphingomonadales</taxon>
        <taxon>Erythrobacteraceae</taxon>
        <taxon>Croceicoccus</taxon>
    </lineage>
</organism>
<gene>
    <name evidence="1" type="ORF">EKN06_10370</name>
</gene>
<accession>A0A437GWU3</accession>
<sequence>MTHRNRLHSLLWTGAVVLATALSLVLMLQVKAVNSEIAEREKAIIATKQQIAVLETEFQTRARQQQLVRWNEVDFGYVAPQASQFLDGRAQLAALGKPVRIIEAEPIRMAAAAQLPAEPDAGDAAPVRMASADSARAELQGDAGKIDAPIRLAQGPTMMRQLVAREIVKAPQAMAKTAVKSAVKAASAAPASFADRFDLDSVIAEGQR</sequence>
<keyword evidence="2" id="KW-1185">Reference proteome</keyword>
<dbReference type="AlphaFoldDB" id="A0A437GWU3"/>
<dbReference type="Proteomes" id="UP000283003">
    <property type="component" value="Unassembled WGS sequence"/>
</dbReference>
<proteinExistence type="predicted"/>
<comment type="caution">
    <text evidence="1">The sequence shown here is derived from an EMBL/GenBank/DDBJ whole genome shotgun (WGS) entry which is preliminary data.</text>
</comment>
<dbReference type="RefSeq" id="WP_127612844.1">
    <property type="nucleotide sequence ID" value="NZ_RXOL01000004.1"/>
</dbReference>
<reference evidence="1 2" key="1">
    <citation type="submission" date="2018-12" db="EMBL/GenBank/DDBJ databases">
        <title>Croceicoccus ponticola sp. nov., a lipolytic bacterium isolated from seawater.</title>
        <authorList>
            <person name="Yoon J.-H."/>
        </authorList>
    </citation>
    <scope>NUCLEOTIDE SEQUENCE [LARGE SCALE GENOMIC DNA]</scope>
    <source>
        <strain evidence="1 2">GM-16</strain>
    </source>
</reference>
<dbReference type="OrthoDB" id="7391128at2"/>
<name>A0A437GWU3_9SPHN</name>
<evidence type="ECO:0000313" key="2">
    <source>
        <dbReference type="Proteomes" id="UP000283003"/>
    </source>
</evidence>
<dbReference type="EMBL" id="RXOL01000004">
    <property type="protein sequence ID" value="RVQ66421.1"/>
    <property type="molecule type" value="Genomic_DNA"/>
</dbReference>
<protein>
    <submittedName>
        <fullName evidence="1">Uncharacterized protein</fullName>
    </submittedName>
</protein>